<name>R0JW95_ANAPL</name>
<dbReference type="Proteomes" id="UP000296049">
    <property type="component" value="Unassembled WGS sequence"/>
</dbReference>
<dbReference type="AlphaFoldDB" id="R0JW95"/>
<keyword evidence="2" id="KW-1185">Reference proteome</keyword>
<proteinExistence type="predicted"/>
<accession>R0JW95</accession>
<protein>
    <submittedName>
        <fullName evidence="1">Uncharacterized protein</fullName>
    </submittedName>
</protein>
<dbReference type="EMBL" id="KB743076">
    <property type="protein sequence ID" value="EOB01532.1"/>
    <property type="molecule type" value="Genomic_DNA"/>
</dbReference>
<gene>
    <name evidence="1" type="ORF">Anapl_08294</name>
</gene>
<evidence type="ECO:0000313" key="2">
    <source>
        <dbReference type="Proteomes" id="UP000296049"/>
    </source>
</evidence>
<evidence type="ECO:0000313" key="1">
    <source>
        <dbReference type="EMBL" id="EOB01532.1"/>
    </source>
</evidence>
<sequence length="93" mass="10881">MICEIRILLERRIAAHKLEETSEKECFTCIEEESNRDNPIPPEDNLQKYQLLEASDMNHAIEEMLHALMKEREIILYEGTASFGSEYHGEIEN</sequence>
<reference evidence="2" key="1">
    <citation type="journal article" date="2013" name="Nat. Genet.">
        <title>The duck genome and transcriptome provide insight into an avian influenza virus reservoir species.</title>
        <authorList>
            <person name="Huang Y."/>
            <person name="Li Y."/>
            <person name="Burt D.W."/>
            <person name="Chen H."/>
            <person name="Zhang Y."/>
            <person name="Qian W."/>
            <person name="Kim H."/>
            <person name="Gan S."/>
            <person name="Zhao Y."/>
            <person name="Li J."/>
            <person name="Yi K."/>
            <person name="Feng H."/>
            <person name="Zhu P."/>
            <person name="Li B."/>
            <person name="Liu Q."/>
            <person name="Fairley S."/>
            <person name="Magor K.E."/>
            <person name="Du Z."/>
            <person name="Hu X."/>
            <person name="Goodman L."/>
            <person name="Tafer H."/>
            <person name="Vignal A."/>
            <person name="Lee T."/>
            <person name="Kim K.W."/>
            <person name="Sheng Z."/>
            <person name="An Y."/>
            <person name="Searle S."/>
            <person name="Herrero J."/>
            <person name="Groenen M.A."/>
            <person name="Crooijmans R.P."/>
            <person name="Faraut T."/>
            <person name="Cai Q."/>
            <person name="Webster R.G."/>
            <person name="Aldridge J.R."/>
            <person name="Warren W.C."/>
            <person name="Bartschat S."/>
            <person name="Kehr S."/>
            <person name="Marz M."/>
            <person name="Stadler P.F."/>
            <person name="Smith J."/>
            <person name="Kraus R.H."/>
            <person name="Zhao Y."/>
            <person name="Ren L."/>
            <person name="Fei J."/>
            <person name="Morisson M."/>
            <person name="Kaiser P."/>
            <person name="Griffin D.K."/>
            <person name="Rao M."/>
            <person name="Pitel F."/>
            <person name="Wang J."/>
            <person name="Li N."/>
        </authorList>
    </citation>
    <scope>NUCLEOTIDE SEQUENCE [LARGE SCALE GENOMIC DNA]</scope>
</reference>
<organism evidence="1 2">
    <name type="scientific">Anas platyrhynchos</name>
    <name type="common">Mallard</name>
    <name type="synonym">Anas boschas</name>
    <dbReference type="NCBI Taxonomy" id="8839"/>
    <lineage>
        <taxon>Eukaryota</taxon>
        <taxon>Metazoa</taxon>
        <taxon>Chordata</taxon>
        <taxon>Craniata</taxon>
        <taxon>Vertebrata</taxon>
        <taxon>Euteleostomi</taxon>
        <taxon>Archelosauria</taxon>
        <taxon>Archosauria</taxon>
        <taxon>Dinosauria</taxon>
        <taxon>Saurischia</taxon>
        <taxon>Theropoda</taxon>
        <taxon>Coelurosauria</taxon>
        <taxon>Aves</taxon>
        <taxon>Neognathae</taxon>
        <taxon>Galloanserae</taxon>
        <taxon>Anseriformes</taxon>
        <taxon>Anatidae</taxon>
        <taxon>Anatinae</taxon>
        <taxon>Anas</taxon>
    </lineage>
</organism>